<dbReference type="AlphaFoldDB" id="A0A9D4EW56"/>
<reference evidence="4" key="2">
    <citation type="submission" date="2020-11" db="EMBL/GenBank/DDBJ databases">
        <authorList>
            <person name="McCartney M.A."/>
            <person name="Auch B."/>
            <person name="Kono T."/>
            <person name="Mallez S."/>
            <person name="Becker A."/>
            <person name="Gohl D.M."/>
            <person name="Silverstein K.A.T."/>
            <person name="Koren S."/>
            <person name="Bechman K.B."/>
            <person name="Herman A."/>
            <person name="Abrahante J.E."/>
            <person name="Garbe J."/>
        </authorList>
    </citation>
    <scope>NUCLEOTIDE SEQUENCE</scope>
    <source>
        <strain evidence="4">Duluth1</strain>
        <tissue evidence="4">Whole animal</tissue>
    </source>
</reference>
<sequence length="66" mass="7839">MINHYRDVSGSHNVLDVLLKRMEQYANNLEGLVEEKTQALQEEKKRPEELLYQVLPKCVSRQKNHF</sequence>
<dbReference type="GO" id="GO:0007168">
    <property type="term" value="P:receptor guanylyl cyclase signaling pathway"/>
    <property type="evidence" value="ECO:0007669"/>
    <property type="project" value="TreeGrafter"/>
</dbReference>
<dbReference type="GO" id="GO:0004016">
    <property type="term" value="F:adenylate cyclase activity"/>
    <property type="evidence" value="ECO:0007669"/>
    <property type="project" value="TreeGrafter"/>
</dbReference>
<evidence type="ECO:0000313" key="4">
    <source>
        <dbReference type="EMBL" id="KAH3785115.1"/>
    </source>
</evidence>
<dbReference type="PANTHER" id="PTHR11920:SF494">
    <property type="entry name" value="ATRIAL NATRIURETIC PEPTIDE RECEPTOR 2"/>
    <property type="match status" value="1"/>
</dbReference>
<dbReference type="EMBL" id="JAIWYP010000008">
    <property type="protein sequence ID" value="KAH3785115.1"/>
    <property type="molecule type" value="Genomic_DNA"/>
</dbReference>
<keyword evidence="3" id="KW-0175">Coiled coil</keyword>
<evidence type="ECO:0000256" key="3">
    <source>
        <dbReference type="SAM" id="Coils"/>
    </source>
</evidence>
<dbReference type="Gene3D" id="6.10.250.780">
    <property type="match status" value="1"/>
</dbReference>
<dbReference type="PANTHER" id="PTHR11920">
    <property type="entry name" value="GUANYLYL CYCLASE"/>
    <property type="match status" value="1"/>
</dbReference>
<dbReference type="GO" id="GO:0005886">
    <property type="term" value="C:plasma membrane"/>
    <property type="evidence" value="ECO:0007669"/>
    <property type="project" value="TreeGrafter"/>
</dbReference>
<keyword evidence="1" id="KW-0547">Nucleotide-binding</keyword>
<name>A0A9D4EW56_DREPO</name>
<dbReference type="GO" id="GO:0000166">
    <property type="term" value="F:nucleotide binding"/>
    <property type="evidence" value="ECO:0007669"/>
    <property type="project" value="UniProtKB-KW"/>
</dbReference>
<dbReference type="GO" id="GO:0001653">
    <property type="term" value="F:peptide receptor activity"/>
    <property type="evidence" value="ECO:0007669"/>
    <property type="project" value="TreeGrafter"/>
</dbReference>
<reference evidence="4" key="1">
    <citation type="journal article" date="2019" name="bioRxiv">
        <title>The Genome of the Zebra Mussel, Dreissena polymorpha: A Resource for Invasive Species Research.</title>
        <authorList>
            <person name="McCartney M.A."/>
            <person name="Auch B."/>
            <person name="Kono T."/>
            <person name="Mallez S."/>
            <person name="Zhang Y."/>
            <person name="Obille A."/>
            <person name="Becker A."/>
            <person name="Abrahante J.E."/>
            <person name="Garbe J."/>
            <person name="Badalamenti J.P."/>
            <person name="Herman A."/>
            <person name="Mangelson H."/>
            <person name="Liachko I."/>
            <person name="Sullivan S."/>
            <person name="Sone E.D."/>
            <person name="Koren S."/>
            <person name="Silverstein K.A.T."/>
            <person name="Beckman K.B."/>
            <person name="Gohl D.M."/>
        </authorList>
    </citation>
    <scope>NUCLEOTIDE SEQUENCE</scope>
    <source>
        <strain evidence="4">Duluth1</strain>
        <tissue evidence="4">Whole animal</tissue>
    </source>
</reference>
<evidence type="ECO:0000256" key="2">
    <source>
        <dbReference type="ARBA" id="ARBA00023239"/>
    </source>
</evidence>
<keyword evidence="2" id="KW-0456">Lyase</keyword>
<dbReference type="GO" id="GO:0004383">
    <property type="term" value="F:guanylate cyclase activity"/>
    <property type="evidence" value="ECO:0007669"/>
    <property type="project" value="TreeGrafter"/>
</dbReference>
<evidence type="ECO:0000313" key="5">
    <source>
        <dbReference type="Proteomes" id="UP000828390"/>
    </source>
</evidence>
<keyword evidence="5" id="KW-1185">Reference proteome</keyword>
<proteinExistence type="predicted"/>
<dbReference type="Proteomes" id="UP000828390">
    <property type="component" value="Unassembled WGS sequence"/>
</dbReference>
<organism evidence="4 5">
    <name type="scientific">Dreissena polymorpha</name>
    <name type="common">Zebra mussel</name>
    <name type="synonym">Mytilus polymorpha</name>
    <dbReference type="NCBI Taxonomy" id="45954"/>
    <lineage>
        <taxon>Eukaryota</taxon>
        <taxon>Metazoa</taxon>
        <taxon>Spiralia</taxon>
        <taxon>Lophotrochozoa</taxon>
        <taxon>Mollusca</taxon>
        <taxon>Bivalvia</taxon>
        <taxon>Autobranchia</taxon>
        <taxon>Heteroconchia</taxon>
        <taxon>Euheterodonta</taxon>
        <taxon>Imparidentia</taxon>
        <taxon>Neoheterodontei</taxon>
        <taxon>Myida</taxon>
        <taxon>Dreissenoidea</taxon>
        <taxon>Dreissenidae</taxon>
        <taxon>Dreissena</taxon>
    </lineage>
</organism>
<dbReference type="InterPro" id="IPR050401">
    <property type="entry name" value="Cyclic_nucleotide_synthase"/>
</dbReference>
<protein>
    <submittedName>
        <fullName evidence="4">Uncharacterized protein</fullName>
    </submittedName>
</protein>
<evidence type="ECO:0000256" key="1">
    <source>
        <dbReference type="ARBA" id="ARBA00022741"/>
    </source>
</evidence>
<gene>
    <name evidence="4" type="ORF">DPMN_163200</name>
</gene>
<accession>A0A9D4EW56</accession>
<comment type="caution">
    <text evidence="4">The sequence shown here is derived from an EMBL/GenBank/DDBJ whole genome shotgun (WGS) entry which is preliminary data.</text>
</comment>
<feature type="coiled-coil region" evidence="3">
    <location>
        <begin position="15"/>
        <end position="46"/>
    </location>
</feature>